<evidence type="ECO:0000259" key="1">
    <source>
        <dbReference type="PROSITE" id="PS50181"/>
    </source>
</evidence>
<evidence type="ECO:0000313" key="2">
    <source>
        <dbReference type="EMBL" id="ODQ80859.1"/>
    </source>
</evidence>
<dbReference type="RefSeq" id="XP_018986187.1">
    <property type="nucleotide sequence ID" value="XM_019130429.1"/>
</dbReference>
<dbReference type="Gene3D" id="1.20.1280.50">
    <property type="match status" value="1"/>
</dbReference>
<accession>A0A1E3QT38</accession>
<dbReference type="AlphaFoldDB" id="A0A1E3QT38"/>
<dbReference type="OrthoDB" id="550575at2759"/>
<sequence length="609" mass="70498">MSLCQSFADHDDSQISHEKFLTPAGLPVDILCAIGCLLNPTDLLRLRLVNHYFNQVFTLDHIWRRICVERWSVPSDLTTHIPPSGYFKFFGDRNRTDVQIRKTISEITETDFPYKQKLALEFQILHMGHLSSSVLTSISCQSVLEGLHHRWIALQLLEALRFSLAFTMIQDVLQDRCTLSFEEVWLKLSGFDKTVNRLRHARDDALVATLRRYDTLREREPPRSPTGEALLMIKAFFHSVKLTRFARDQGNSKYIEDYFLFRVYSGEVRGHHLVVSSIIEKLCRLRAIDCYVTQAMFVVVDPVFPRQRAFIQLIRGNVRILVHSQILASLRRLVVNVTENMINNDILRPVTHRDLVEALLVKTHRNWAYEHVGEEGSRERAFPYSLVPVGYLHIDFIQTVYRMVSAPAGALRDALLWMHIATRVRLEHHNLILGLDALVPSCNFMKDANSFTMMSKFSRYNLEAFDRLTYTQDIAWEDETPENRVCEHPIYRIGVLVRHNSTLLAYVIVGWKIHEATVVERSPTPQADEVSSSVFTQVLRRQVFYNCLNERGDVDVIKQDSLVAIRDGLQDEVCAIARALNIGCFFERFSEKEQRFIANRDLKCLYPND</sequence>
<dbReference type="PROSITE" id="PS50181">
    <property type="entry name" value="FBOX"/>
    <property type="match status" value="1"/>
</dbReference>
<gene>
    <name evidence="2" type="ORF">BABINDRAFT_166431</name>
</gene>
<feature type="domain" description="F-box" evidence="1">
    <location>
        <begin position="20"/>
        <end position="66"/>
    </location>
</feature>
<dbReference type="InterPro" id="IPR036047">
    <property type="entry name" value="F-box-like_dom_sf"/>
</dbReference>
<name>A0A1E3QT38_9ASCO</name>
<dbReference type="Pfam" id="PF12937">
    <property type="entry name" value="F-box-like"/>
    <property type="match status" value="1"/>
</dbReference>
<dbReference type="EMBL" id="KV454429">
    <property type="protein sequence ID" value="ODQ80859.1"/>
    <property type="molecule type" value="Genomic_DNA"/>
</dbReference>
<dbReference type="SUPFAM" id="SSF81383">
    <property type="entry name" value="F-box domain"/>
    <property type="match status" value="1"/>
</dbReference>
<protein>
    <recommendedName>
        <fullName evidence="1">F-box domain-containing protein</fullName>
    </recommendedName>
</protein>
<evidence type="ECO:0000313" key="3">
    <source>
        <dbReference type="Proteomes" id="UP000094336"/>
    </source>
</evidence>
<keyword evidence="3" id="KW-1185">Reference proteome</keyword>
<dbReference type="InterPro" id="IPR001810">
    <property type="entry name" value="F-box_dom"/>
</dbReference>
<dbReference type="Proteomes" id="UP000094336">
    <property type="component" value="Unassembled WGS sequence"/>
</dbReference>
<dbReference type="STRING" id="984486.A0A1E3QT38"/>
<proteinExistence type="predicted"/>
<dbReference type="SMART" id="SM00256">
    <property type="entry name" value="FBOX"/>
    <property type="match status" value="1"/>
</dbReference>
<organism evidence="2 3">
    <name type="scientific">Babjeviella inositovora NRRL Y-12698</name>
    <dbReference type="NCBI Taxonomy" id="984486"/>
    <lineage>
        <taxon>Eukaryota</taxon>
        <taxon>Fungi</taxon>
        <taxon>Dikarya</taxon>
        <taxon>Ascomycota</taxon>
        <taxon>Saccharomycotina</taxon>
        <taxon>Pichiomycetes</taxon>
        <taxon>Serinales incertae sedis</taxon>
        <taxon>Babjeviella</taxon>
    </lineage>
</organism>
<dbReference type="GeneID" id="30148282"/>
<reference evidence="3" key="1">
    <citation type="submission" date="2016-05" db="EMBL/GenBank/DDBJ databases">
        <title>Comparative genomics of biotechnologically important yeasts.</title>
        <authorList>
            <consortium name="DOE Joint Genome Institute"/>
            <person name="Riley R."/>
            <person name="Haridas S."/>
            <person name="Wolfe K.H."/>
            <person name="Lopes M.R."/>
            <person name="Hittinger C.T."/>
            <person name="Goker M."/>
            <person name="Salamov A."/>
            <person name="Wisecaver J."/>
            <person name="Long T.M."/>
            <person name="Aerts A.L."/>
            <person name="Barry K."/>
            <person name="Choi C."/>
            <person name="Clum A."/>
            <person name="Coughlan A.Y."/>
            <person name="Deshpande S."/>
            <person name="Douglass A.P."/>
            <person name="Hanson S.J."/>
            <person name="Klenk H.-P."/>
            <person name="Labutti K."/>
            <person name="Lapidus A."/>
            <person name="Lindquist E."/>
            <person name="Lipzen A."/>
            <person name="Meier-Kolthoff J.P."/>
            <person name="Ohm R.A."/>
            <person name="Otillar R.P."/>
            <person name="Pangilinan J."/>
            <person name="Peng Y."/>
            <person name="Rokas A."/>
            <person name="Rosa C.A."/>
            <person name="Scheuner C."/>
            <person name="Sibirny A.A."/>
            <person name="Slot J.C."/>
            <person name="Stielow J.B."/>
            <person name="Sun H."/>
            <person name="Kurtzman C.P."/>
            <person name="Blackwell M."/>
            <person name="Grigoriev I.V."/>
            <person name="Jeffries T.W."/>
        </authorList>
    </citation>
    <scope>NUCLEOTIDE SEQUENCE [LARGE SCALE GENOMIC DNA]</scope>
    <source>
        <strain evidence="3">NRRL Y-12698</strain>
    </source>
</reference>